<comment type="caution">
    <text evidence="3">The sequence shown here is derived from an EMBL/GenBank/DDBJ whole genome shotgun (WGS) entry which is preliminary data.</text>
</comment>
<evidence type="ECO:0000259" key="2">
    <source>
        <dbReference type="Pfam" id="PF07993"/>
    </source>
</evidence>
<comment type="function">
    <text evidence="1">Catalyzes the reduction of fatty acyl-CoA to fatty alcohols.</text>
</comment>
<protein>
    <recommendedName>
        <fullName evidence="1">Fatty acyl-CoA reductase</fullName>
        <ecNumber evidence="1">1.2.1.84</ecNumber>
    </recommendedName>
</protein>
<evidence type="ECO:0000313" key="3">
    <source>
        <dbReference type="EMBL" id="KAJ4443295.1"/>
    </source>
</evidence>
<dbReference type="Pfam" id="PF07993">
    <property type="entry name" value="NAD_binding_4"/>
    <property type="match status" value="1"/>
</dbReference>
<accession>A0ABQ8TC86</accession>
<evidence type="ECO:0000313" key="4">
    <source>
        <dbReference type="Proteomes" id="UP001148838"/>
    </source>
</evidence>
<name>A0ABQ8TC86_PERAM</name>
<keyword evidence="1" id="KW-0560">Oxidoreductase</keyword>
<dbReference type="InterPro" id="IPR013120">
    <property type="entry name" value="FAR_NAD-bd"/>
</dbReference>
<dbReference type="Proteomes" id="UP001148838">
    <property type="component" value="Unassembled WGS sequence"/>
</dbReference>
<dbReference type="PANTHER" id="PTHR11011">
    <property type="entry name" value="MALE STERILITY PROTEIN 2-RELATED"/>
    <property type="match status" value="1"/>
</dbReference>
<dbReference type="PANTHER" id="PTHR11011:SF116">
    <property type="entry name" value="FATTY ACYL-COA REDUCTASE CG5065-RELATED"/>
    <property type="match status" value="1"/>
</dbReference>
<comment type="similarity">
    <text evidence="1">Belongs to the fatty acyl-CoA reductase family.</text>
</comment>
<proteinExistence type="inferred from homology"/>
<feature type="non-terminal residue" evidence="3">
    <location>
        <position position="107"/>
    </location>
</feature>
<keyword evidence="1" id="KW-0444">Lipid biosynthesis</keyword>
<keyword evidence="1" id="KW-0521">NADP</keyword>
<reference evidence="3 4" key="1">
    <citation type="journal article" date="2022" name="Allergy">
        <title>Genome assembly and annotation of Periplaneta americana reveal a comprehensive cockroach allergen profile.</title>
        <authorList>
            <person name="Wang L."/>
            <person name="Xiong Q."/>
            <person name="Saelim N."/>
            <person name="Wang L."/>
            <person name="Nong W."/>
            <person name="Wan A.T."/>
            <person name="Shi M."/>
            <person name="Liu X."/>
            <person name="Cao Q."/>
            <person name="Hui J.H.L."/>
            <person name="Sookrung N."/>
            <person name="Leung T.F."/>
            <person name="Tungtrongchitr A."/>
            <person name="Tsui S.K.W."/>
        </authorList>
    </citation>
    <scope>NUCLEOTIDE SEQUENCE [LARGE SCALE GENOMIC DNA]</scope>
    <source>
        <strain evidence="3">PWHHKU_190912</strain>
    </source>
</reference>
<keyword evidence="4" id="KW-1185">Reference proteome</keyword>
<gene>
    <name evidence="3" type="ORF">ANN_04963</name>
</gene>
<feature type="domain" description="Thioester reductase (TE)" evidence="2">
    <location>
        <begin position="43"/>
        <end position="95"/>
    </location>
</feature>
<dbReference type="EC" id="1.2.1.84" evidence="1"/>
<comment type="catalytic activity">
    <reaction evidence="1">
        <text>a long-chain fatty acyl-CoA + 2 NADPH + 2 H(+) = a long-chain primary fatty alcohol + 2 NADP(+) + CoA</text>
        <dbReference type="Rhea" id="RHEA:52716"/>
        <dbReference type="ChEBI" id="CHEBI:15378"/>
        <dbReference type="ChEBI" id="CHEBI:57287"/>
        <dbReference type="ChEBI" id="CHEBI:57783"/>
        <dbReference type="ChEBI" id="CHEBI:58349"/>
        <dbReference type="ChEBI" id="CHEBI:77396"/>
        <dbReference type="ChEBI" id="CHEBI:83139"/>
        <dbReference type="EC" id="1.2.1.84"/>
    </reaction>
</comment>
<evidence type="ECO:0000256" key="1">
    <source>
        <dbReference type="RuleBase" id="RU363097"/>
    </source>
</evidence>
<dbReference type="EMBL" id="JAJSOF020000013">
    <property type="protein sequence ID" value="KAJ4443295.1"/>
    <property type="molecule type" value="Genomic_DNA"/>
</dbReference>
<organism evidence="3 4">
    <name type="scientific">Periplaneta americana</name>
    <name type="common">American cockroach</name>
    <name type="synonym">Blatta americana</name>
    <dbReference type="NCBI Taxonomy" id="6978"/>
    <lineage>
        <taxon>Eukaryota</taxon>
        <taxon>Metazoa</taxon>
        <taxon>Ecdysozoa</taxon>
        <taxon>Arthropoda</taxon>
        <taxon>Hexapoda</taxon>
        <taxon>Insecta</taxon>
        <taxon>Pterygota</taxon>
        <taxon>Neoptera</taxon>
        <taxon>Polyneoptera</taxon>
        <taxon>Dictyoptera</taxon>
        <taxon>Blattodea</taxon>
        <taxon>Blattoidea</taxon>
        <taxon>Blattidae</taxon>
        <taxon>Blattinae</taxon>
        <taxon>Periplaneta</taxon>
    </lineage>
</organism>
<keyword evidence="1" id="KW-0443">Lipid metabolism</keyword>
<sequence>MSPVSSTEELKEPHFISVLIDSSNHLDNKLVPLVVKYYHPEKVGTTRAEPVCGWIDNMQGLTGMVTAAYVGYMRRLHSDPKAVANIIPMDMTVNALIVSAWEVANKS</sequence>
<dbReference type="InterPro" id="IPR026055">
    <property type="entry name" value="FAR"/>
</dbReference>